<evidence type="ECO:0000313" key="1">
    <source>
        <dbReference type="EMBL" id="SVC10656.1"/>
    </source>
</evidence>
<proteinExistence type="predicted"/>
<dbReference type="EMBL" id="UINC01073916">
    <property type="protein sequence ID" value="SVC10656.1"/>
    <property type="molecule type" value="Genomic_DNA"/>
</dbReference>
<gene>
    <name evidence="1" type="ORF">METZ01_LOCUS263510</name>
</gene>
<dbReference type="PANTHER" id="PTHR20883">
    <property type="entry name" value="PHYTANOYL-COA DIOXYGENASE DOMAIN CONTAINING 1"/>
    <property type="match status" value="1"/>
</dbReference>
<dbReference type="GO" id="GO:0016491">
    <property type="term" value="F:oxidoreductase activity"/>
    <property type="evidence" value="ECO:0007669"/>
    <property type="project" value="UniProtKB-ARBA"/>
</dbReference>
<dbReference type="AlphaFoldDB" id="A0A382JFN3"/>
<evidence type="ECO:0008006" key="2">
    <source>
        <dbReference type="Google" id="ProtNLM"/>
    </source>
</evidence>
<dbReference type="SUPFAM" id="SSF51197">
    <property type="entry name" value="Clavaminate synthase-like"/>
    <property type="match status" value="1"/>
</dbReference>
<dbReference type="GO" id="GO:0046872">
    <property type="term" value="F:metal ion binding"/>
    <property type="evidence" value="ECO:0007669"/>
    <property type="project" value="UniProtKB-ARBA"/>
</dbReference>
<protein>
    <recommendedName>
        <fullName evidence="2">Fe2OG dioxygenase domain-containing protein</fullName>
    </recommendedName>
</protein>
<sequence length="255" mass="29048">MQLTENDLATYRERGYWISPVLYSDEEIAELRNAVKEVCSGRREPGCRYWLGSGPEDLDPQNPRVIQVNNAWWVNSRMREAVLDPRLGYIGAQFTNTDEVRLWHDQAIYKPGVGPDGHDEKAGNVGWHQDYAHWQCASTHNFVTAWVALQDTDLENGGMRTIVGSHKWGLRKSANTFGEKNLEELADRFRREDQSWADEPCILKAGQVSFHHALTFHGSGPNLTSEPRLCFIVHMMPADCAVNEAGRYHQNLDLL</sequence>
<feature type="non-terminal residue" evidence="1">
    <location>
        <position position="255"/>
    </location>
</feature>
<reference evidence="1" key="1">
    <citation type="submission" date="2018-05" db="EMBL/GenBank/DDBJ databases">
        <authorList>
            <person name="Lanie J.A."/>
            <person name="Ng W.-L."/>
            <person name="Kazmierczak K.M."/>
            <person name="Andrzejewski T.M."/>
            <person name="Davidsen T.M."/>
            <person name="Wayne K.J."/>
            <person name="Tettelin H."/>
            <person name="Glass J.I."/>
            <person name="Rusch D."/>
            <person name="Podicherti R."/>
            <person name="Tsui H.-C.T."/>
            <person name="Winkler M.E."/>
        </authorList>
    </citation>
    <scope>NUCLEOTIDE SEQUENCE</scope>
</reference>
<dbReference type="Gene3D" id="2.60.120.620">
    <property type="entry name" value="q2cbj1_9rhob like domain"/>
    <property type="match status" value="1"/>
</dbReference>
<accession>A0A382JFN3</accession>
<dbReference type="Pfam" id="PF05721">
    <property type="entry name" value="PhyH"/>
    <property type="match status" value="1"/>
</dbReference>
<name>A0A382JFN3_9ZZZZ</name>
<organism evidence="1">
    <name type="scientific">marine metagenome</name>
    <dbReference type="NCBI Taxonomy" id="408172"/>
    <lineage>
        <taxon>unclassified sequences</taxon>
        <taxon>metagenomes</taxon>
        <taxon>ecological metagenomes</taxon>
    </lineage>
</organism>
<dbReference type="InterPro" id="IPR008775">
    <property type="entry name" value="Phytyl_CoA_dOase-like"/>
</dbReference>
<dbReference type="PANTHER" id="PTHR20883:SF48">
    <property type="entry name" value="ECTOINE DIOXYGENASE"/>
    <property type="match status" value="1"/>
</dbReference>